<proteinExistence type="predicted"/>
<dbReference type="AlphaFoldDB" id="G0V064"/>
<evidence type="ECO:0000313" key="1">
    <source>
        <dbReference type="EMBL" id="CCC95034.1"/>
    </source>
</evidence>
<reference evidence="1" key="1">
    <citation type="journal article" date="2012" name="Proc. Natl. Acad. Sci. U.S.A.">
        <title>Antigenic diversity is generated by distinct evolutionary mechanisms in African trypanosome species.</title>
        <authorList>
            <person name="Jackson A.P."/>
            <person name="Berry A."/>
            <person name="Aslett M."/>
            <person name="Allison H.C."/>
            <person name="Burton P."/>
            <person name="Vavrova-Anderson J."/>
            <person name="Brown R."/>
            <person name="Browne H."/>
            <person name="Corton N."/>
            <person name="Hauser H."/>
            <person name="Gamble J."/>
            <person name="Gilderthorp R."/>
            <person name="Marcello L."/>
            <person name="McQuillan J."/>
            <person name="Otto T.D."/>
            <person name="Quail M.A."/>
            <person name="Sanders M.J."/>
            <person name="van Tonder A."/>
            <person name="Ginger M.L."/>
            <person name="Field M.C."/>
            <person name="Barry J.D."/>
            <person name="Hertz-Fowler C."/>
            <person name="Berriman M."/>
        </authorList>
    </citation>
    <scope>NUCLEOTIDE SEQUENCE</scope>
    <source>
        <strain evidence="1">IL3000</strain>
    </source>
</reference>
<accession>G0V064</accession>
<organism evidence="1">
    <name type="scientific">Trypanosoma congolense (strain IL3000)</name>
    <dbReference type="NCBI Taxonomy" id="1068625"/>
    <lineage>
        <taxon>Eukaryota</taxon>
        <taxon>Discoba</taxon>
        <taxon>Euglenozoa</taxon>
        <taxon>Kinetoplastea</taxon>
        <taxon>Metakinetoplastina</taxon>
        <taxon>Trypanosomatida</taxon>
        <taxon>Trypanosomatidae</taxon>
        <taxon>Trypanosoma</taxon>
        <taxon>Nannomonas</taxon>
    </lineage>
</organism>
<gene>
    <name evidence="1" type="ORF">TCIL3000_11_4390</name>
</gene>
<dbReference type="EMBL" id="HE575324">
    <property type="protein sequence ID" value="CCC95034.1"/>
    <property type="molecule type" value="Genomic_DNA"/>
</dbReference>
<protein>
    <submittedName>
        <fullName evidence="1">Uncharacterized protein</fullName>
    </submittedName>
</protein>
<name>G0V064_TRYCI</name>
<sequence>MFMKNASTAGALKREWRKKKKCSRICLRRRFETARMYTKLLDQSIRHQNTPLHNPKVVQYSPPAQSPQRNNCSCFHFLLPLRERIRHVTMGLHQTCAQWPSAYPASPLNTQVS</sequence>